<accession>A0A8D8LC27</accession>
<reference evidence="1" key="1">
    <citation type="submission" date="2021-05" db="EMBL/GenBank/DDBJ databases">
        <authorList>
            <person name="Alioto T."/>
            <person name="Alioto T."/>
            <person name="Gomez Garrido J."/>
        </authorList>
    </citation>
    <scope>NUCLEOTIDE SEQUENCE</scope>
</reference>
<organism evidence="1">
    <name type="scientific">Cacopsylla melanoneura</name>
    <dbReference type="NCBI Taxonomy" id="428564"/>
    <lineage>
        <taxon>Eukaryota</taxon>
        <taxon>Metazoa</taxon>
        <taxon>Ecdysozoa</taxon>
        <taxon>Arthropoda</taxon>
        <taxon>Hexapoda</taxon>
        <taxon>Insecta</taxon>
        <taxon>Pterygota</taxon>
        <taxon>Neoptera</taxon>
        <taxon>Paraneoptera</taxon>
        <taxon>Hemiptera</taxon>
        <taxon>Sternorrhyncha</taxon>
        <taxon>Psylloidea</taxon>
        <taxon>Psyllidae</taxon>
        <taxon>Psyllinae</taxon>
        <taxon>Cacopsylla</taxon>
    </lineage>
</organism>
<dbReference type="EMBL" id="HBUF01010205">
    <property type="protein sequence ID" value="CAG6608105.1"/>
    <property type="molecule type" value="Transcribed_RNA"/>
</dbReference>
<dbReference type="EMBL" id="HBUF01010206">
    <property type="protein sequence ID" value="CAG6608107.1"/>
    <property type="molecule type" value="Transcribed_RNA"/>
</dbReference>
<dbReference type="EMBL" id="HBUF01197672">
    <property type="protein sequence ID" value="CAG6660682.1"/>
    <property type="molecule type" value="Transcribed_RNA"/>
</dbReference>
<evidence type="ECO:0000313" key="1">
    <source>
        <dbReference type="EMBL" id="CAG6608105.1"/>
    </source>
</evidence>
<sequence>MSRSPQKHNLIICQRPVPVSNRQHFPVTMMNTAIRRTPERLVVRVECIWTAAFSVFDFSRSNRPCGIRCGTIILRNCLYLSTQWTQTKVLTSQMLTMLLFVKRKIISR</sequence>
<dbReference type="EMBL" id="HBUF01197671">
    <property type="protein sequence ID" value="CAG6660680.1"/>
    <property type="molecule type" value="Transcribed_RNA"/>
</dbReference>
<dbReference type="AlphaFoldDB" id="A0A8D8LC27"/>
<dbReference type="EMBL" id="HBUF01010207">
    <property type="protein sequence ID" value="CAG6608109.1"/>
    <property type="molecule type" value="Transcribed_RNA"/>
</dbReference>
<protein>
    <submittedName>
        <fullName evidence="1">Uncharacterized protein</fullName>
    </submittedName>
</protein>
<name>A0A8D8LC27_9HEMI</name>
<proteinExistence type="predicted"/>